<dbReference type="KEGG" id="ava:Ava_4118"/>
<dbReference type="EMBL" id="CP000117">
    <property type="protein sequence ID" value="ABA23717.1"/>
    <property type="molecule type" value="Genomic_DNA"/>
</dbReference>
<organism evidence="1 2">
    <name type="scientific">Trichormus variabilis (strain ATCC 29413 / PCC 7937)</name>
    <name type="common">Anabaena variabilis</name>
    <dbReference type="NCBI Taxonomy" id="240292"/>
    <lineage>
        <taxon>Bacteria</taxon>
        <taxon>Bacillati</taxon>
        <taxon>Cyanobacteriota</taxon>
        <taxon>Cyanophyceae</taxon>
        <taxon>Nostocales</taxon>
        <taxon>Nostocaceae</taxon>
        <taxon>Trichormus</taxon>
    </lineage>
</organism>
<evidence type="ECO:0000313" key="2">
    <source>
        <dbReference type="Proteomes" id="UP000002533"/>
    </source>
</evidence>
<gene>
    <name evidence="1" type="ordered locus">Ava_4118</name>
</gene>
<sequence length="142" mass="16582">MDKNLTMRNQDFINLKVARNLIIEVITIARTTREKLLYQEIIPEEEFNKIFEEVEIPLCRIADKMAIIINQELLTPVTSCQQEFESVCNELKSALQNHENPHILISKLNNLTTFFDTIVCNQNIYPDTSTILSDIKYICNQY</sequence>
<proteinExistence type="predicted"/>
<dbReference type="AlphaFoldDB" id="Q3M5L9"/>
<dbReference type="STRING" id="240292.Ava_4118"/>
<reference evidence="2" key="1">
    <citation type="journal article" date="2014" name="Stand. Genomic Sci.">
        <title>Complete genome sequence of Anabaena variabilis ATCC 29413.</title>
        <authorList>
            <person name="Thiel T."/>
            <person name="Pratte B.S."/>
            <person name="Zhong J."/>
            <person name="Goodwin L."/>
            <person name="Copeland A."/>
            <person name="Lucas S."/>
            <person name="Han C."/>
            <person name="Pitluck S."/>
            <person name="Land M.L."/>
            <person name="Kyrpides N.C."/>
            <person name="Woyke T."/>
        </authorList>
    </citation>
    <scope>NUCLEOTIDE SEQUENCE [LARGE SCALE GENOMIC DNA]</scope>
    <source>
        <strain evidence="2">ATCC 29413 / PCC 7937</strain>
    </source>
</reference>
<protein>
    <submittedName>
        <fullName evidence="1">Uncharacterized protein</fullName>
    </submittedName>
</protein>
<dbReference type="Proteomes" id="UP000002533">
    <property type="component" value="Chromosome"/>
</dbReference>
<evidence type="ECO:0000313" key="1">
    <source>
        <dbReference type="EMBL" id="ABA23717.1"/>
    </source>
</evidence>
<accession>Q3M5L9</accession>
<name>Q3M5L9_TRIV2</name>
<dbReference type="HOGENOM" id="CLU_1811786_0_0_3"/>